<sequence length="224" mass="24187">MISNINTTTTLVDPSYSNVASTEATDNDSETLSTDVQTDASSSDTISLSTRAQKLSAIANEFFNDKPIDSLDIGQLVERVYEYGLISATQYSALGGGQESESEPTATESVVQYIDDLKANLKGLGADHTFGDVSLSEIQAALDQSRSIITKVNMEENNTHLSQIIAQSKQVLTQAFDSDQFSSMSEDDKLTMASVIKTLTVIEQLNTKQADNSLASKYANVALY</sequence>
<keyword evidence="3" id="KW-1185">Reference proteome</keyword>
<organism evidence="2 3">
    <name type="scientific">Psychrosphaera aquimarina</name>
    <dbReference type="NCBI Taxonomy" id="2044854"/>
    <lineage>
        <taxon>Bacteria</taxon>
        <taxon>Pseudomonadati</taxon>
        <taxon>Pseudomonadota</taxon>
        <taxon>Gammaproteobacteria</taxon>
        <taxon>Alteromonadales</taxon>
        <taxon>Pseudoalteromonadaceae</taxon>
        <taxon>Psychrosphaera</taxon>
    </lineage>
</organism>
<proteinExistence type="predicted"/>
<comment type="caution">
    <text evidence="2">The sequence shown here is derived from an EMBL/GenBank/DDBJ whole genome shotgun (WGS) entry which is preliminary data.</text>
</comment>
<name>A0ABU3QX80_9GAMM</name>
<dbReference type="EMBL" id="JAWCUA010000003">
    <property type="protein sequence ID" value="MDU0112039.1"/>
    <property type="molecule type" value="Genomic_DNA"/>
</dbReference>
<evidence type="ECO:0000313" key="3">
    <source>
        <dbReference type="Proteomes" id="UP001257914"/>
    </source>
</evidence>
<reference evidence="2 3" key="1">
    <citation type="submission" date="2023-10" db="EMBL/GenBank/DDBJ databases">
        <title>Psychrosphaera aquimaarina strain SW33 isolated from seawater.</title>
        <authorList>
            <person name="Bayburt H."/>
            <person name="Kim J.M."/>
            <person name="Choi B.J."/>
            <person name="Jeon C.O."/>
        </authorList>
    </citation>
    <scope>NUCLEOTIDE SEQUENCE [LARGE SCALE GENOMIC DNA]</scope>
    <source>
        <strain evidence="2 3">KCTC 52743</strain>
    </source>
</reference>
<evidence type="ECO:0000313" key="2">
    <source>
        <dbReference type="EMBL" id="MDU0112039.1"/>
    </source>
</evidence>
<dbReference type="Proteomes" id="UP001257914">
    <property type="component" value="Unassembled WGS sequence"/>
</dbReference>
<accession>A0ABU3QX80</accession>
<protein>
    <submittedName>
        <fullName evidence="2">Uncharacterized protein</fullName>
    </submittedName>
</protein>
<gene>
    <name evidence="2" type="ORF">RT723_03270</name>
</gene>
<feature type="region of interest" description="Disordered" evidence="1">
    <location>
        <begin position="17"/>
        <end position="42"/>
    </location>
</feature>
<dbReference type="RefSeq" id="WP_315945885.1">
    <property type="nucleotide sequence ID" value="NZ_JAWCUA010000003.1"/>
</dbReference>
<evidence type="ECO:0000256" key="1">
    <source>
        <dbReference type="SAM" id="MobiDB-lite"/>
    </source>
</evidence>